<name>A0ACB9SC63_9MYRT</name>
<sequence>MTENHENSTRVPGQSNSTLPRNFFPSCCPIALKFVEVTYRVKHFEKPVKGNIKQILNYSSNPLDQGPTVAKAVPTVHERMILSGITGAASPGEILAVLGPSGSGKSTLLNALAGRLSSHGNDLTGTILANGQKLSRSVLRRTGFVAQDDVLYPHLTVRETLVFCALLRLPQKLTMEEKYFESVGFSPAFPMNPADFLLDLANGVHRLDWSGETNHPPDIKLSLTSSYQTLLAPTIKASLLEDSTLLGKTNQLDNARSVWNGGSRSCVDDFSGWFDRFRVLMRRSLRERRHETFNVLRVFQVIATAMLAGVMWWRSEFVDVQDRLGLLFFVTIFWGVFPSFNSVFAFPQERAIFLKERTSGMYSLSSYFMARIIGDMPMELVLPTLFLTLMYWMAGLRPDLGAYLLTLLALLGYVLVSQGLGLALGAAIMDAKKASTIVTVTMLAFLLTGGFYVHKVPYCLSWMKYISTTFYCYKLLIHIQYGDGQRISSALRCHDTTDHHSASCTFIDQDVMGQIPPEVSVGALLVMFFGYRALAYLALRRIKTT</sequence>
<evidence type="ECO:0000313" key="2">
    <source>
        <dbReference type="Proteomes" id="UP001057402"/>
    </source>
</evidence>
<accession>A0ACB9SC63</accession>
<gene>
    <name evidence="1" type="ORF">MLD38_001092</name>
</gene>
<dbReference type="EMBL" id="CM042880">
    <property type="protein sequence ID" value="KAI4388795.1"/>
    <property type="molecule type" value="Genomic_DNA"/>
</dbReference>
<keyword evidence="2" id="KW-1185">Reference proteome</keyword>
<reference evidence="2" key="1">
    <citation type="journal article" date="2023" name="Front. Plant Sci.">
        <title>Chromosomal-level genome assembly of Melastoma candidum provides insights into trichome evolution.</title>
        <authorList>
            <person name="Zhong Y."/>
            <person name="Wu W."/>
            <person name="Sun C."/>
            <person name="Zou P."/>
            <person name="Liu Y."/>
            <person name="Dai S."/>
            <person name="Zhou R."/>
        </authorList>
    </citation>
    <scope>NUCLEOTIDE SEQUENCE [LARGE SCALE GENOMIC DNA]</scope>
</reference>
<evidence type="ECO:0000313" key="1">
    <source>
        <dbReference type="EMBL" id="KAI4388795.1"/>
    </source>
</evidence>
<dbReference type="Proteomes" id="UP001057402">
    <property type="component" value="Chromosome 1"/>
</dbReference>
<protein>
    <submittedName>
        <fullName evidence="1">Uncharacterized protein</fullName>
    </submittedName>
</protein>
<proteinExistence type="predicted"/>
<comment type="caution">
    <text evidence="1">The sequence shown here is derived from an EMBL/GenBank/DDBJ whole genome shotgun (WGS) entry which is preliminary data.</text>
</comment>
<organism evidence="1 2">
    <name type="scientific">Melastoma candidum</name>
    <dbReference type="NCBI Taxonomy" id="119954"/>
    <lineage>
        <taxon>Eukaryota</taxon>
        <taxon>Viridiplantae</taxon>
        <taxon>Streptophyta</taxon>
        <taxon>Embryophyta</taxon>
        <taxon>Tracheophyta</taxon>
        <taxon>Spermatophyta</taxon>
        <taxon>Magnoliopsida</taxon>
        <taxon>eudicotyledons</taxon>
        <taxon>Gunneridae</taxon>
        <taxon>Pentapetalae</taxon>
        <taxon>rosids</taxon>
        <taxon>malvids</taxon>
        <taxon>Myrtales</taxon>
        <taxon>Melastomataceae</taxon>
        <taxon>Melastomatoideae</taxon>
        <taxon>Melastomateae</taxon>
        <taxon>Melastoma</taxon>
    </lineage>
</organism>